<reference evidence="1 2" key="1">
    <citation type="submission" date="2018-06" db="EMBL/GenBank/DDBJ databases">
        <title>Genome of strain Polynucleobacter sp. FUKU-NW-11.</title>
        <authorList>
            <person name="Hahn M.W."/>
        </authorList>
    </citation>
    <scope>NUCLEOTIDE SEQUENCE [LARGE SCALE GENOMIC DNA]</scope>
    <source>
        <strain evidence="2">FUKU-NW11</strain>
    </source>
</reference>
<organism evidence="1 2">
    <name type="scientific">Polynucleobacter paneuropaeus</name>
    <dbReference type="NCBI Taxonomy" id="2527775"/>
    <lineage>
        <taxon>Bacteria</taxon>
        <taxon>Pseudomonadati</taxon>
        <taxon>Pseudomonadota</taxon>
        <taxon>Betaproteobacteria</taxon>
        <taxon>Burkholderiales</taxon>
        <taxon>Burkholderiaceae</taxon>
        <taxon>Polynucleobacter</taxon>
    </lineage>
</organism>
<comment type="caution">
    <text evidence="1">The sequence shown here is derived from an EMBL/GenBank/DDBJ whole genome shotgun (WGS) entry which is preliminary data.</text>
</comment>
<proteinExistence type="predicted"/>
<evidence type="ECO:0000313" key="2">
    <source>
        <dbReference type="Proteomes" id="UP000251072"/>
    </source>
</evidence>
<sequence length="77" mass="8699">MQPKAAQANAERSLVRNYFERVETRRHPSKLSDQYDEGIVQGVVKATQTGILWSQVQVLVGPPEKQTLIRNGEGFVF</sequence>
<name>A0ABX9FBW4_9BURK</name>
<dbReference type="RefSeq" id="WP_112238666.1">
    <property type="nucleotide sequence ID" value="NZ_QMCH01000014.1"/>
</dbReference>
<dbReference type="EMBL" id="QMCH01000014">
    <property type="protein sequence ID" value="RAZ40825.1"/>
    <property type="molecule type" value="Genomic_DNA"/>
</dbReference>
<protein>
    <submittedName>
        <fullName evidence="1">Uncharacterized protein</fullName>
    </submittedName>
</protein>
<evidence type="ECO:0000313" key="1">
    <source>
        <dbReference type="EMBL" id="RAZ40825.1"/>
    </source>
</evidence>
<accession>A0ABX9FBW4</accession>
<keyword evidence="2" id="KW-1185">Reference proteome</keyword>
<dbReference type="Proteomes" id="UP000251072">
    <property type="component" value="Unassembled WGS sequence"/>
</dbReference>
<gene>
    <name evidence="1" type="ORF">DP176_08490</name>
</gene>